<name>A0A5N3V2W7_MUNMU</name>
<organism evidence="1 2">
    <name type="scientific">Muntiacus muntjak</name>
    <name type="common">Barking deer</name>
    <name type="synonym">Indian muntjac</name>
    <dbReference type="NCBI Taxonomy" id="9888"/>
    <lineage>
        <taxon>Eukaryota</taxon>
        <taxon>Metazoa</taxon>
        <taxon>Chordata</taxon>
        <taxon>Craniata</taxon>
        <taxon>Vertebrata</taxon>
        <taxon>Euteleostomi</taxon>
        <taxon>Mammalia</taxon>
        <taxon>Eutheria</taxon>
        <taxon>Laurasiatheria</taxon>
        <taxon>Artiodactyla</taxon>
        <taxon>Ruminantia</taxon>
        <taxon>Pecora</taxon>
        <taxon>Cervidae</taxon>
        <taxon>Muntiacinae</taxon>
        <taxon>Muntiacus</taxon>
    </lineage>
</organism>
<protein>
    <submittedName>
        <fullName evidence="1">Uncharacterized protein</fullName>
    </submittedName>
</protein>
<evidence type="ECO:0000313" key="1">
    <source>
        <dbReference type="EMBL" id="KAB0343288.1"/>
    </source>
</evidence>
<keyword evidence="2" id="KW-1185">Reference proteome</keyword>
<comment type="caution">
    <text evidence="1">The sequence shown here is derived from an EMBL/GenBank/DDBJ whole genome shotgun (WGS) entry which is preliminary data.</text>
</comment>
<dbReference type="EMBL" id="VCEA01000003">
    <property type="protein sequence ID" value="KAB0343288.1"/>
    <property type="molecule type" value="Genomic_DNA"/>
</dbReference>
<evidence type="ECO:0000313" key="2">
    <source>
        <dbReference type="Proteomes" id="UP000326458"/>
    </source>
</evidence>
<accession>A0A5N3V2W7</accession>
<sequence>MACQEAFRKMLEGRAKKGLSWDETWLSSSFCA</sequence>
<gene>
    <name evidence="1" type="ORF">FD754_020214</name>
</gene>
<dbReference type="AlphaFoldDB" id="A0A5N3V2W7"/>
<proteinExistence type="predicted"/>
<dbReference type="Proteomes" id="UP000326458">
    <property type="component" value="Unassembled WGS sequence"/>
</dbReference>
<reference evidence="1 2" key="1">
    <citation type="submission" date="2019-06" db="EMBL/GenBank/DDBJ databases">
        <title>Discovery of a novel chromosome fission-fusion reversal in muntjac.</title>
        <authorList>
            <person name="Mudd A.B."/>
            <person name="Bredeson J.V."/>
            <person name="Baum R."/>
            <person name="Hockemeyer D."/>
            <person name="Rokhsar D.S."/>
        </authorList>
    </citation>
    <scope>NUCLEOTIDE SEQUENCE [LARGE SCALE GENOMIC DNA]</scope>
    <source>
        <strain evidence="1">UTSW_UCB_Mm</strain>
        <tissue evidence="1">Fibroblast cell line</tissue>
    </source>
</reference>